<gene>
    <name evidence="2" type="ORF">SLEP1_g7801</name>
</gene>
<dbReference type="EMBL" id="BPVZ01000008">
    <property type="protein sequence ID" value="GKU94282.1"/>
    <property type="molecule type" value="Genomic_DNA"/>
</dbReference>
<reference evidence="2 3" key="1">
    <citation type="journal article" date="2021" name="Commun. Biol.">
        <title>The genome of Shorea leprosula (Dipterocarpaceae) highlights the ecological relevance of drought in aseasonal tropical rainforests.</title>
        <authorList>
            <person name="Ng K.K.S."/>
            <person name="Kobayashi M.J."/>
            <person name="Fawcett J.A."/>
            <person name="Hatakeyama M."/>
            <person name="Paape T."/>
            <person name="Ng C.H."/>
            <person name="Ang C.C."/>
            <person name="Tnah L.H."/>
            <person name="Lee C.T."/>
            <person name="Nishiyama T."/>
            <person name="Sese J."/>
            <person name="O'Brien M.J."/>
            <person name="Copetti D."/>
            <person name="Mohd Noor M.I."/>
            <person name="Ong R.C."/>
            <person name="Putra M."/>
            <person name="Sireger I.Z."/>
            <person name="Indrioko S."/>
            <person name="Kosugi Y."/>
            <person name="Izuno A."/>
            <person name="Isagi Y."/>
            <person name="Lee S.L."/>
            <person name="Shimizu K.K."/>
        </authorList>
    </citation>
    <scope>NUCLEOTIDE SEQUENCE [LARGE SCALE GENOMIC DNA]</scope>
    <source>
        <strain evidence="2">214</strain>
    </source>
</reference>
<evidence type="ECO:0000313" key="2">
    <source>
        <dbReference type="EMBL" id="GKU94282.1"/>
    </source>
</evidence>
<dbReference type="AlphaFoldDB" id="A0AAV5HZJ5"/>
<protein>
    <submittedName>
        <fullName evidence="2">Uncharacterized protein</fullName>
    </submittedName>
</protein>
<feature type="region of interest" description="Disordered" evidence="1">
    <location>
        <begin position="25"/>
        <end position="72"/>
    </location>
</feature>
<evidence type="ECO:0000313" key="3">
    <source>
        <dbReference type="Proteomes" id="UP001054252"/>
    </source>
</evidence>
<organism evidence="2 3">
    <name type="scientific">Rubroshorea leprosula</name>
    <dbReference type="NCBI Taxonomy" id="152421"/>
    <lineage>
        <taxon>Eukaryota</taxon>
        <taxon>Viridiplantae</taxon>
        <taxon>Streptophyta</taxon>
        <taxon>Embryophyta</taxon>
        <taxon>Tracheophyta</taxon>
        <taxon>Spermatophyta</taxon>
        <taxon>Magnoliopsida</taxon>
        <taxon>eudicotyledons</taxon>
        <taxon>Gunneridae</taxon>
        <taxon>Pentapetalae</taxon>
        <taxon>rosids</taxon>
        <taxon>malvids</taxon>
        <taxon>Malvales</taxon>
        <taxon>Dipterocarpaceae</taxon>
        <taxon>Rubroshorea</taxon>
    </lineage>
</organism>
<name>A0AAV5HZJ5_9ROSI</name>
<feature type="compositionally biased region" description="Acidic residues" evidence="1">
    <location>
        <begin position="30"/>
        <end position="63"/>
    </location>
</feature>
<comment type="caution">
    <text evidence="2">The sequence shown here is derived from an EMBL/GenBank/DDBJ whole genome shotgun (WGS) entry which is preliminary data.</text>
</comment>
<sequence length="72" mass="8244">MEGKTRTLRVPSCKWVTVGWDLDKELDKDDRDDDGPWLWDGDDDGPWLWEGEDDGPWVGDDDGLFMGNEGET</sequence>
<dbReference type="Proteomes" id="UP001054252">
    <property type="component" value="Unassembled WGS sequence"/>
</dbReference>
<evidence type="ECO:0000256" key="1">
    <source>
        <dbReference type="SAM" id="MobiDB-lite"/>
    </source>
</evidence>
<accession>A0AAV5HZJ5</accession>
<proteinExistence type="predicted"/>
<keyword evidence="3" id="KW-1185">Reference proteome</keyword>